<comment type="caution">
    <text evidence="1">The sequence shown here is derived from an EMBL/GenBank/DDBJ whole genome shotgun (WGS) entry which is preliminary data.</text>
</comment>
<organism evidence="1 2">
    <name type="scientific">Orchesella dallaii</name>
    <dbReference type="NCBI Taxonomy" id="48710"/>
    <lineage>
        <taxon>Eukaryota</taxon>
        <taxon>Metazoa</taxon>
        <taxon>Ecdysozoa</taxon>
        <taxon>Arthropoda</taxon>
        <taxon>Hexapoda</taxon>
        <taxon>Collembola</taxon>
        <taxon>Entomobryomorpha</taxon>
        <taxon>Entomobryoidea</taxon>
        <taxon>Orchesellidae</taxon>
        <taxon>Orchesellinae</taxon>
        <taxon>Orchesella</taxon>
    </lineage>
</organism>
<dbReference type="Proteomes" id="UP001642540">
    <property type="component" value="Unassembled WGS sequence"/>
</dbReference>
<name>A0ABP1PTX2_9HEXA</name>
<keyword evidence="2" id="KW-1185">Reference proteome</keyword>
<accession>A0ABP1PTX2</accession>
<evidence type="ECO:0000313" key="1">
    <source>
        <dbReference type="EMBL" id="CAL8075297.1"/>
    </source>
</evidence>
<proteinExistence type="predicted"/>
<evidence type="ECO:0000313" key="2">
    <source>
        <dbReference type="Proteomes" id="UP001642540"/>
    </source>
</evidence>
<protein>
    <submittedName>
        <fullName evidence="1">Uncharacterized protein</fullName>
    </submittedName>
</protein>
<gene>
    <name evidence="1" type="ORF">ODALV1_LOCUS3126</name>
</gene>
<dbReference type="EMBL" id="CAXLJM020000008">
    <property type="protein sequence ID" value="CAL8075297.1"/>
    <property type="molecule type" value="Genomic_DNA"/>
</dbReference>
<reference evidence="1 2" key="1">
    <citation type="submission" date="2024-08" db="EMBL/GenBank/DDBJ databases">
        <authorList>
            <person name="Cucini C."/>
            <person name="Frati F."/>
        </authorList>
    </citation>
    <scope>NUCLEOTIDE SEQUENCE [LARGE SCALE GENOMIC DNA]</scope>
</reference>
<sequence length="178" mass="20571">MANKQTLVANVKHAIEHLSRSAPTIARLMKEMYSDSEPVFRKFIDLKTDVDRTYRLRVLSGSLEYEVDTLEPGAKILELLESCRQLREEFQKAYEIEGEATIAMERFIDIDENNAWDTLSRSDILELRKLFKKDLRIAKLEELNMDELGRKWDEADIINKAEDCCAEMISIQAKLGGI</sequence>